<dbReference type="Pfam" id="PF13432">
    <property type="entry name" value="TPR_16"/>
    <property type="match status" value="1"/>
</dbReference>
<feature type="repeat" description="TPR" evidence="2">
    <location>
        <begin position="348"/>
        <end position="381"/>
    </location>
</feature>
<keyword evidence="1" id="KW-0677">Repeat</keyword>
<keyword evidence="4" id="KW-1185">Reference proteome</keyword>
<evidence type="ECO:0000256" key="2">
    <source>
        <dbReference type="PROSITE-ProRule" id="PRU00339"/>
    </source>
</evidence>
<protein>
    <recommendedName>
        <fullName evidence="5">Tetratricopeptide-like helical domain-containing protein</fullName>
    </recommendedName>
</protein>
<dbReference type="Gene3D" id="1.25.40.10">
    <property type="entry name" value="Tetratricopeptide repeat domain"/>
    <property type="match status" value="3"/>
</dbReference>
<dbReference type="InterPro" id="IPR011990">
    <property type="entry name" value="TPR-like_helical_dom_sf"/>
</dbReference>
<dbReference type="AlphaFoldDB" id="F4PLV1"/>
<dbReference type="InterPro" id="IPR019734">
    <property type="entry name" value="TPR_rpt"/>
</dbReference>
<dbReference type="KEGG" id="dfa:DFA_05638"/>
<dbReference type="PANTHER" id="PTHR45188">
    <property type="entry name" value="DNAJ PROTEIN P58IPK HOMOLOG"/>
    <property type="match status" value="1"/>
</dbReference>
<evidence type="ECO:0008006" key="5">
    <source>
        <dbReference type="Google" id="ProtNLM"/>
    </source>
</evidence>
<keyword evidence="2" id="KW-0802">TPR repeat</keyword>
<dbReference type="PROSITE" id="PS50005">
    <property type="entry name" value="TPR"/>
    <property type="match status" value="1"/>
</dbReference>
<dbReference type="SUPFAM" id="SSF48452">
    <property type="entry name" value="TPR-like"/>
    <property type="match status" value="1"/>
</dbReference>
<dbReference type="PANTHER" id="PTHR45188:SF2">
    <property type="entry name" value="DNAJ HOMOLOG SUBFAMILY C MEMBER 7"/>
    <property type="match status" value="1"/>
</dbReference>
<dbReference type="Pfam" id="PF13174">
    <property type="entry name" value="TPR_6"/>
    <property type="match status" value="1"/>
</dbReference>
<sequence>MISSSVIQSVVGRLSQRVIISNSNNHIIKRGGAWLSSLASTNHVSTRLQSKYLCTINNNSFFIGQCREYSSSSSSASSSSRNGGIDKRGSLVQENYNVMTLFSFKTDQIVKQADAHYRNRQYQDAVTYYEKAISSTNDPIECSLLQSRIASAKFRGGLLSEAMNHFHTATKSIPYSHEETYKILAQGAFMLEFDFDLQVNKESKESQTMLARASTAWDAVIDCAPNKPDGYVGKGRCILKMSKPQLVDAMRYSQKAISLDHNYPPVQSFASEMLVIENKELLALQLLNKFFKNYKQFYEDSFIYKIDNSTIGDNYFRRGLCYLHEQQPDKAVLDFTEALNYLQEEEHPSVKFFRGRCYYAIQKYRAALEDFNTFIKYNPKHIAAYEERRDVYSMLGMHEHAEKDQKIVQKDREKKHDQRLESIQMYNEERLERIKRRNEDIAEKKRIIRMKQNEIEVADYKEKK</sequence>
<dbReference type="GeneID" id="14875232"/>
<accession>F4PLV1</accession>
<name>F4PLV1_CACFS</name>
<gene>
    <name evidence="3" type="ORF">DFA_05638</name>
</gene>
<evidence type="ECO:0000313" key="4">
    <source>
        <dbReference type="Proteomes" id="UP000007797"/>
    </source>
</evidence>
<reference evidence="4" key="1">
    <citation type="journal article" date="2011" name="Genome Res.">
        <title>Phylogeny-wide analysis of social amoeba genomes highlights ancient origins for complex intercellular communication.</title>
        <authorList>
            <person name="Heidel A.J."/>
            <person name="Lawal H.M."/>
            <person name="Felder M."/>
            <person name="Schilde C."/>
            <person name="Helps N.R."/>
            <person name="Tunggal B."/>
            <person name="Rivero F."/>
            <person name="John U."/>
            <person name="Schleicher M."/>
            <person name="Eichinger L."/>
            <person name="Platzer M."/>
            <person name="Noegel A.A."/>
            <person name="Schaap P."/>
            <person name="Gloeckner G."/>
        </authorList>
    </citation>
    <scope>NUCLEOTIDE SEQUENCE [LARGE SCALE GENOMIC DNA]</scope>
    <source>
        <strain evidence="4">SH3</strain>
    </source>
</reference>
<dbReference type="EMBL" id="GL883008">
    <property type="protein sequence ID" value="EGG23505.1"/>
    <property type="molecule type" value="Genomic_DNA"/>
</dbReference>
<dbReference type="RefSeq" id="XP_004361356.1">
    <property type="nucleotide sequence ID" value="XM_004361299.1"/>
</dbReference>
<evidence type="ECO:0000313" key="3">
    <source>
        <dbReference type="EMBL" id="EGG23505.1"/>
    </source>
</evidence>
<proteinExistence type="predicted"/>
<evidence type="ECO:0000256" key="1">
    <source>
        <dbReference type="ARBA" id="ARBA00022737"/>
    </source>
</evidence>
<organism evidence="3 4">
    <name type="scientific">Cavenderia fasciculata</name>
    <name type="common">Slime mold</name>
    <name type="synonym">Dictyostelium fasciculatum</name>
    <dbReference type="NCBI Taxonomy" id="261658"/>
    <lineage>
        <taxon>Eukaryota</taxon>
        <taxon>Amoebozoa</taxon>
        <taxon>Evosea</taxon>
        <taxon>Eumycetozoa</taxon>
        <taxon>Dictyostelia</taxon>
        <taxon>Acytosteliales</taxon>
        <taxon>Cavenderiaceae</taxon>
        <taxon>Cavenderia</taxon>
    </lineage>
</organism>
<dbReference type="OrthoDB" id="1926212at2759"/>
<dbReference type="Proteomes" id="UP000007797">
    <property type="component" value="Unassembled WGS sequence"/>
</dbReference>
<dbReference type="SMART" id="SM00028">
    <property type="entry name" value="TPR"/>
    <property type="match status" value="4"/>
</dbReference>
<dbReference type="SUPFAM" id="SSF81901">
    <property type="entry name" value="HCP-like"/>
    <property type="match status" value="1"/>
</dbReference>